<dbReference type="HOGENOM" id="CLU_040200_0_0_1"/>
<proteinExistence type="predicted"/>
<keyword evidence="3" id="KW-1185">Reference proteome</keyword>
<feature type="domain" description="F-box" evidence="1">
    <location>
        <begin position="1"/>
        <end position="47"/>
    </location>
</feature>
<sequence length="550" mass="62053">MTFVTLPPELVVQIFSLIYPLEIARCRQINRYILYIIESSTALQLRIQLAIDGLLLDPSFDDRKAPASGHILEHVVARRQAFHKMKPFSLRIIQQHSPERFSYERCDGLWAHAGDKVGRLFNSIHYDALVPFDKNSRNLSWSHQLGFPMRDLIFWGAGDLQVLLEVKDGWTTRTWHFRTLSTNEIHPLAKSPTLELKRGECKAWGYANFLLYEESFGVVLSESLWQDPTCMGEVIIWNWIKGKVVLPLTHALDATLLSKDCLLTLIAQDGQIEVAIMCLSSGKTTYHLRLPQGIGHIGAHILRHPCYNTSNRDFGPHAQTFAALCPSFPVTPDISVDIVLVEFQHTRLPPGYGSLLVLSKSHLLQLHRNQLERTAAYDDIVNEFLSTPIALEWESWGPKFSRWLPPGFRRASGSCVFGSRILAFAPRDLFEADPVDQAESIPSPIHIVLLDFNQRAVVQSKNDAAKDGYRETAIISHTSPWSPTGCRSVIYDSDPGLRFRAIISEHPTKYKSVYLDGNAFICRNLHSYDIFSFLSDPEGSSETGAGVEGF</sequence>
<accession>A0A0C3B0H2</accession>
<dbReference type="PROSITE" id="PS50181">
    <property type="entry name" value="FBOX"/>
    <property type="match status" value="1"/>
</dbReference>
<evidence type="ECO:0000313" key="2">
    <source>
        <dbReference type="EMBL" id="KIM25699.1"/>
    </source>
</evidence>
<evidence type="ECO:0000313" key="3">
    <source>
        <dbReference type="Proteomes" id="UP000054097"/>
    </source>
</evidence>
<dbReference type="InterPro" id="IPR001810">
    <property type="entry name" value="F-box_dom"/>
</dbReference>
<dbReference type="OrthoDB" id="2745718at2759"/>
<protein>
    <recommendedName>
        <fullName evidence="1">F-box domain-containing protein</fullName>
    </recommendedName>
</protein>
<dbReference type="AlphaFoldDB" id="A0A0C3B0H2"/>
<dbReference type="EMBL" id="KN824312">
    <property type="protein sequence ID" value="KIM25699.1"/>
    <property type="molecule type" value="Genomic_DNA"/>
</dbReference>
<dbReference type="SUPFAM" id="SSF81383">
    <property type="entry name" value="F-box domain"/>
    <property type="match status" value="1"/>
</dbReference>
<dbReference type="InterPro" id="IPR036047">
    <property type="entry name" value="F-box-like_dom_sf"/>
</dbReference>
<name>A0A0C3B0H2_SERVB</name>
<dbReference type="Proteomes" id="UP000054097">
    <property type="component" value="Unassembled WGS sequence"/>
</dbReference>
<evidence type="ECO:0000259" key="1">
    <source>
        <dbReference type="PROSITE" id="PS50181"/>
    </source>
</evidence>
<reference evidence="3" key="2">
    <citation type="submission" date="2015-01" db="EMBL/GenBank/DDBJ databases">
        <title>Evolutionary Origins and Diversification of the Mycorrhizal Mutualists.</title>
        <authorList>
            <consortium name="DOE Joint Genome Institute"/>
            <consortium name="Mycorrhizal Genomics Consortium"/>
            <person name="Kohler A."/>
            <person name="Kuo A."/>
            <person name="Nagy L.G."/>
            <person name="Floudas D."/>
            <person name="Copeland A."/>
            <person name="Barry K.W."/>
            <person name="Cichocki N."/>
            <person name="Veneault-Fourrey C."/>
            <person name="LaButti K."/>
            <person name="Lindquist E.A."/>
            <person name="Lipzen A."/>
            <person name="Lundell T."/>
            <person name="Morin E."/>
            <person name="Murat C."/>
            <person name="Riley R."/>
            <person name="Ohm R."/>
            <person name="Sun H."/>
            <person name="Tunlid A."/>
            <person name="Henrissat B."/>
            <person name="Grigoriev I.V."/>
            <person name="Hibbett D.S."/>
            <person name="Martin F."/>
        </authorList>
    </citation>
    <scope>NUCLEOTIDE SEQUENCE [LARGE SCALE GENOMIC DNA]</scope>
    <source>
        <strain evidence="3">MAFF 305830</strain>
    </source>
</reference>
<gene>
    <name evidence="2" type="ORF">M408DRAFT_26024</name>
</gene>
<organism evidence="2 3">
    <name type="scientific">Serendipita vermifera MAFF 305830</name>
    <dbReference type="NCBI Taxonomy" id="933852"/>
    <lineage>
        <taxon>Eukaryota</taxon>
        <taxon>Fungi</taxon>
        <taxon>Dikarya</taxon>
        <taxon>Basidiomycota</taxon>
        <taxon>Agaricomycotina</taxon>
        <taxon>Agaricomycetes</taxon>
        <taxon>Sebacinales</taxon>
        <taxon>Serendipitaceae</taxon>
        <taxon>Serendipita</taxon>
    </lineage>
</organism>
<reference evidence="2 3" key="1">
    <citation type="submission" date="2014-04" db="EMBL/GenBank/DDBJ databases">
        <authorList>
            <consortium name="DOE Joint Genome Institute"/>
            <person name="Kuo A."/>
            <person name="Zuccaro A."/>
            <person name="Kohler A."/>
            <person name="Nagy L.G."/>
            <person name="Floudas D."/>
            <person name="Copeland A."/>
            <person name="Barry K.W."/>
            <person name="Cichocki N."/>
            <person name="Veneault-Fourrey C."/>
            <person name="LaButti K."/>
            <person name="Lindquist E.A."/>
            <person name="Lipzen A."/>
            <person name="Lundell T."/>
            <person name="Morin E."/>
            <person name="Murat C."/>
            <person name="Sun H."/>
            <person name="Tunlid A."/>
            <person name="Henrissat B."/>
            <person name="Grigoriev I.V."/>
            <person name="Hibbett D.S."/>
            <person name="Martin F."/>
            <person name="Nordberg H.P."/>
            <person name="Cantor M.N."/>
            <person name="Hua S.X."/>
        </authorList>
    </citation>
    <scope>NUCLEOTIDE SEQUENCE [LARGE SCALE GENOMIC DNA]</scope>
    <source>
        <strain evidence="2 3">MAFF 305830</strain>
    </source>
</reference>